<dbReference type="InterPro" id="IPR033932">
    <property type="entry name" value="YtcJ-like"/>
</dbReference>
<feature type="domain" description="Amidohydrolase 3" evidence="2">
    <location>
        <begin position="75"/>
        <end position="578"/>
    </location>
</feature>
<evidence type="ECO:0000313" key="4">
    <source>
        <dbReference type="Proteomes" id="UP000593765"/>
    </source>
</evidence>
<dbReference type="CDD" id="cd01300">
    <property type="entry name" value="YtcJ_like"/>
    <property type="match status" value="1"/>
</dbReference>
<name>A0A7M2X3M2_9BACT</name>
<dbReference type="Pfam" id="PF07969">
    <property type="entry name" value="Amidohydro_3"/>
    <property type="match status" value="1"/>
</dbReference>
<proteinExistence type="predicted"/>
<protein>
    <submittedName>
        <fullName evidence="3">Amidohydrolase</fullName>
    </submittedName>
</protein>
<accession>A0A7M2X3M2</accession>
<dbReference type="Gene3D" id="2.30.40.10">
    <property type="entry name" value="Urease, subunit C, domain 1"/>
    <property type="match status" value="1"/>
</dbReference>
<dbReference type="Proteomes" id="UP000593765">
    <property type="component" value="Chromosome"/>
</dbReference>
<dbReference type="RefSeq" id="WP_206295359.1">
    <property type="nucleotide sequence ID" value="NZ_CP063458.1"/>
</dbReference>
<dbReference type="EMBL" id="CP063458">
    <property type="protein sequence ID" value="QOV92032.1"/>
    <property type="molecule type" value="Genomic_DNA"/>
</dbReference>
<feature type="chain" id="PRO_5034278937" evidence="1">
    <location>
        <begin position="24"/>
        <end position="581"/>
    </location>
</feature>
<evidence type="ECO:0000256" key="1">
    <source>
        <dbReference type="SAM" id="SignalP"/>
    </source>
</evidence>
<dbReference type="KEGG" id="hbs:IPV69_12035"/>
<dbReference type="PANTHER" id="PTHR22642:SF2">
    <property type="entry name" value="PROTEIN LONG AFTER FAR-RED 3"/>
    <property type="match status" value="1"/>
</dbReference>
<keyword evidence="4" id="KW-1185">Reference proteome</keyword>
<dbReference type="SUPFAM" id="SSF51338">
    <property type="entry name" value="Composite domain of metallo-dependent hydrolases"/>
    <property type="match status" value="1"/>
</dbReference>
<sequence length="581" mass="63907">MNRTCCAALIGCLVFVLAGNAPAAANPPDLILHNGKIVTADKVFSVVAAIAVRGGRIVATGADAEVLAGKGDATKVVDLRGKMVLPGLIDSHVHPRAAMFEFDHDVPDMESIADVLAYVRDRAAKLGDGKWISVQQVFITRLKEQRYPARAELDQAAPKNPVLFSTGPDASLNSLALKLSDIDENWKVTDGGPGYAEKDPATGELTGILRGCMRYVKSQSSSKKATEDDIYSRTLALFRDYNANGITAVADRSADPSAVTRYTKMRDTGDLPVRMSLSFNIATIGELSAIQDRIRKLADHPLRKDDPMLKLVGIKTFLDGGMLTGSAYMRKPWGVSKIYSITDPDYRGVLLIPKERVYPLVRAAIETGLQFTAHSVGDGAVEILIDAYEQAAKDLGVEKVRATRPCITHSNFMGDDLVRRMPALGIVADIQPVWLYLDTRTLQAQFGYDRLRYFQPLKSLFDAGAIAGGGSDHMQKIGAMRAVNHYDPFLGMWVTVSRKARWHDGQLHPEEALSREQMIRFYTNNNAQIIFRDHQIGSLEAGKLADMIVVDRNLLTCPEDDIRETKVLQTYLGGKLVYDRK</sequence>
<dbReference type="InterPro" id="IPR032466">
    <property type="entry name" value="Metal_Hydrolase"/>
</dbReference>
<keyword evidence="1" id="KW-0732">Signal</keyword>
<dbReference type="GO" id="GO:0016810">
    <property type="term" value="F:hydrolase activity, acting on carbon-nitrogen (but not peptide) bonds"/>
    <property type="evidence" value="ECO:0007669"/>
    <property type="project" value="InterPro"/>
</dbReference>
<dbReference type="InterPro" id="IPR013108">
    <property type="entry name" value="Amidohydro_3"/>
</dbReference>
<organism evidence="3 4">
    <name type="scientific">Humisphaera borealis</name>
    <dbReference type="NCBI Taxonomy" id="2807512"/>
    <lineage>
        <taxon>Bacteria</taxon>
        <taxon>Pseudomonadati</taxon>
        <taxon>Planctomycetota</taxon>
        <taxon>Phycisphaerae</taxon>
        <taxon>Tepidisphaerales</taxon>
        <taxon>Tepidisphaeraceae</taxon>
        <taxon>Humisphaera</taxon>
    </lineage>
</organism>
<reference evidence="3 4" key="1">
    <citation type="submission" date="2020-10" db="EMBL/GenBank/DDBJ databases">
        <title>Wide distribution of Phycisphaera-like planctomycetes from WD2101 soil group in peatlands and genome analysis of the first cultivated representative.</title>
        <authorList>
            <person name="Dedysh S.N."/>
            <person name="Beletsky A.V."/>
            <person name="Ivanova A."/>
            <person name="Kulichevskaya I.S."/>
            <person name="Suzina N.E."/>
            <person name="Philippov D.A."/>
            <person name="Rakitin A.L."/>
            <person name="Mardanov A.V."/>
            <person name="Ravin N.V."/>
        </authorList>
    </citation>
    <scope>NUCLEOTIDE SEQUENCE [LARGE SCALE GENOMIC DNA]</scope>
    <source>
        <strain evidence="3 4">M1803</strain>
    </source>
</reference>
<gene>
    <name evidence="3" type="ORF">IPV69_12035</name>
</gene>
<dbReference type="InterPro" id="IPR011059">
    <property type="entry name" value="Metal-dep_hydrolase_composite"/>
</dbReference>
<feature type="signal peptide" evidence="1">
    <location>
        <begin position="1"/>
        <end position="23"/>
    </location>
</feature>
<dbReference type="AlphaFoldDB" id="A0A7M2X3M2"/>
<dbReference type="PANTHER" id="PTHR22642">
    <property type="entry name" value="IMIDAZOLONEPROPIONASE"/>
    <property type="match status" value="1"/>
</dbReference>
<evidence type="ECO:0000313" key="3">
    <source>
        <dbReference type="EMBL" id="QOV92032.1"/>
    </source>
</evidence>
<dbReference type="Gene3D" id="3.10.310.70">
    <property type="match status" value="1"/>
</dbReference>
<dbReference type="Gene3D" id="3.20.20.140">
    <property type="entry name" value="Metal-dependent hydrolases"/>
    <property type="match status" value="1"/>
</dbReference>
<evidence type="ECO:0000259" key="2">
    <source>
        <dbReference type="Pfam" id="PF07969"/>
    </source>
</evidence>
<dbReference type="SUPFAM" id="SSF51556">
    <property type="entry name" value="Metallo-dependent hydrolases"/>
    <property type="match status" value="1"/>
</dbReference>